<comment type="cofactor">
    <cofactor evidence="1 10">
        <name>FAD</name>
        <dbReference type="ChEBI" id="CHEBI:57692"/>
    </cofactor>
</comment>
<dbReference type="Pfam" id="PF12806">
    <property type="entry name" value="Acyl-CoA_dh_C"/>
    <property type="match status" value="1"/>
</dbReference>
<dbReference type="SUPFAM" id="SSF56645">
    <property type="entry name" value="Acyl-CoA dehydrogenase NM domain-like"/>
    <property type="match status" value="1"/>
</dbReference>
<dbReference type="InterPro" id="IPR036250">
    <property type="entry name" value="AcylCo_DH-like_C"/>
</dbReference>
<dbReference type="InterPro" id="IPR046373">
    <property type="entry name" value="Acyl-CoA_Oxase/DH_mid-dom_sf"/>
</dbReference>
<protein>
    <recommendedName>
        <fullName evidence="9">3-methylmercaptopropionyl-CoA dehydrogenase</fullName>
        <ecNumber evidence="8">1.3.99.41</ecNumber>
    </recommendedName>
</protein>
<dbReference type="OrthoDB" id="2769798at2"/>
<dbReference type="GO" id="GO:0016627">
    <property type="term" value="F:oxidoreductase activity, acting on the CH-CH group of donors"/>
    <property type="evidence" value="ECO:0007669"/>
    <property type="project" value="InterPro"/>
</dbReference>
<dbReference type="STRING" id="55969.SD72_04770"/>
<name>A0A542Y216_9MICO</name>
<evidence type="ECO:0000256" key="10">
    <source>
        <dbReference type="RuleBase" id="RU362125"/>
    </source>
</evidence>
<dbReference type="InterPro" id="IPR013786">
    <property type="entry name" value="AcylCoA_DH/ox_N"/>
</dbReference>
<proteinExistence type="inferred from homology"/>
<dbReference type="RefSeq" id="WP_141885568.1">
    <property type="nucleotide sequence ID" value="NZ_BAAAUY010000023.1"/>
</dbReference>
<comment type="catalytic activity">
    <reaction evidence="6">
        <text>3-(methylsulfanyl)propanoyl-CoA + oxidized [electron-transfer flavoprotein] + H(+) = 3-(methylsulfanyl)acryloyl-CoA + reduced [electron-transfer flavoprotein]</text>
        <dbReference type="Rhea" id="RHEA:52612"/>
        <dbReference type="Rhea" id="RHEA-COMP:10685"/>
        <dbReference type="Rhea" id="RHEA-COMP:10686"/>
        <dbReference type="ChEBI" id="CHEBI:15378"/>
        <dbReference type="ChEBI" id="CHEBI:57692"/>
        <dbReference type="ChEBI" id="CHEBI:58307"/>
        <dbReference type="ChEBI" id="CHEBI:82815"/>
        <dbReference type="ChEBI" id="CHEBI:84994"/>
        <dbReference type="EC" id="1.3.99.41"/>
    </reaction>
    <physiologicalReaction direction="left-to-right" evidence="6">
        <dbReference type="Rhea" id="RHEA:52613"/>
    </physiologicalReaction>
</comment>
<evidence type="ECO:0000259" key="13">
    <source>
        <dbReference type="Pfam" id="PF02771"/>
    </source>
</evidence>
<dbReference type="EMBL" id="VFON01000001">
    <property type="protein sequence ID" value="TQL42063.1"/>
    <property type="molecule type" value="Genomic_DNA"/>
</dbReference>
<evidence type="ECO:0000313" key="15">
    <source>
        <dbReference type="EMBL" id="TQL42063.1"/>
    </source>
</evidence>
<organism evidence="15 16">
    <name type="scientific">Leucobacter komagatae</name>
    <dbReference type="NCBI Taxonomy" id="55969"/>
    <lineage>
        <taxon>Bacteria</taxon>
        <taxon>Bacillati</taxon>
        <taxon>Actinomycetota</taxon>
        <taxon>Actinomycetes</taxon>
        <taxon>Micrococcales</taxon>
        <taxon>Microbacteriaceae</taxon>
        <taxon>Leucobacter</taxon>
    </lineage>
</organism>
<evidence type="ECO:0000256" key="4">
    <source>
        <dbReference type="ARBA" id="ARBA00022827"/>
    </source>
</evidence>
<dbReference type="InterPro" id="IPR006091">
    <property type="entry name" value="Acyl-CoA_Oxase/DH_mid-dom"/>
</dbReference>
<gene>
    <name evidence="15" type="ORF">FB468_0043</name>
</gene>
<dbReference type="PANTHER" id="PTHR42803:SF1">
    <property type="entry name" value="BROAD-SPECIFICITY LINEAR ACYL-COA DEHYDROGENASE FADE5"/>
    <property type="match status" value="1"/>
</dbReference>
<dbReference type="PANTHER" id="PTHR42803">
    <property type="entry name" value="ACYL-COA DEHYDROGENASE"/>
    <property type="match status" value="1"/>
</dbReference>
<sequence length="585" mass="61202">MAIANFAPQSVPDAATYVPPVADYAFLLGEAFGTDVVARATGGALSASDAGDALEAAGEFAAEVFAPLDRVGDQQGSQLVDGNVRTPDGFKEAYKSFAEAGWVSASVAEEAGGDGLPGSVTAALSEFWNASNAAFALCPGLSHGAIRAIQANASDEIRAAYLPKLVSGEWTGTMNLTEPQAGSDLGAVRTMARDNGDGSWAVSGQKIFITWGDHDVADNIVHLVLARTEGAPEGHRGLSLFVVPKFTLDAAGAPGERNSVVTVGLEHKLGIHASPTCVLQFEDATGYLVGELNQGLMGMFVMMNEARVGIGVQGLGVADRAYQRALSYAHTRVQGAVLGLPDGTPIAGHPDVRRLLLSMSSRISAMRAFSVLVGDVHDRAESDGTGALAELFVPILKSWLTEQAVHVSSDAVQVHGGMGFIEETGAAQHFRDSRILPIYEGTTAIQSNDLVGRKVLRDGGQTIGQVFAMIREQLQALTATGDTTATRVAERTERAVASAERATQALLGFASSPRDAFAVSVPFQEMLATLVGGWMHATIATAVLGHSERSADDVRRLSEADFYSAHHLAQVHALAETVAAGEIGE</sequence>
<dbReference type="GO" id="GO:0050660">
    <property type="term" value="F:flavin adenine dinucleotide binding"/>
    <property type="evidence" value="ECO:0007669"/>
    <property type="project" value="InterPro"/>
</dbReference>
<dbReference type="Gene3D" id="1.20.140.10">
    <property type="entry name" value="Butyryl-CoA Dehydrogenase, subunit A, domain 3"/>
    <property type="match status" value="1"/>
</dbReference>
<evidence type="ECO:0000256" key="6">
    <source>
        <dbReference type="ARBA" id="ARBA00051388"/>
    </source>
</evidence>
<reference evidence="15 16" key="1">
    <citation type="submission" date="2019-06" db="EMBL/GenBank/DDBJ databases">
        <title>Sequencing the genomes of 1000 actinobacteria strains.</title>
        <authorList>
            <person name="Klenk H.-P."/>
        </authorList>
    </citation>
    <scope>NUCLEOTIDE SEQUENCE [LARGE SCALE GENOMIC DNA]</scope>
    <source>
        <strain evidence="15 16">DSM 8803</strain>
    </source>
</reference>
<comment type="similarity">
    <text evidence="2 10">Belongs to the acyl-CoA dehydrogenase family.</text>
</comment>
<dbReference type="Proteomes" id="UP000319094">
    <property type="component" value="Unassembled WGS sequence"/>
</dbReference>
<keyword evidence="3 10" id="KW-0285">Flavoprotein</keyword>
<feature type="domain" description="Acyl-CoA oxidase/dehydrogenase middle" evidence="12">
    <location>
        <begin position="174"/>
        <end position="283"/>
    </location>
</feature>
<dbReference type="InterPro" id="IPR025878">
    <property type="entry name" value="Acyl-CoA_dh-like_C_dom"/>
</dbReference>
<dbReference type="InterPro" id="IPR009075">
    <property type="entry name" value="AcylCo_DH/oxidase_C"/>
</dbReference>
<dbReference type="EC" id="1.3.99.41" evidence="8"/>
<comment type="caution">
    <text evidence="15">The sequence shown here is derived from an EMBL/GenBank/DDBJ whole genome shotgun (WGS) entry which is preliminary data.</text>
</comment>
<dbReference type="Gene3D" id="1.10.540.10">
    <property type="entry name" value="Acyl-CoA dehydrogenase/oxidase, N-terminal domain"/>
    <property type="match status" value="1"/>
</dbReference>
<comment type="function">
    <text evidence="7">Involved in the assimilation of dimethylsulphoniopropionate (DMSP), an important compound in the fixation of carbon in marine phytoplankton, by mediating the conversion of 3-(methylthio)propanoyl-CoA (MMPA-CoA) to 3-(methylthio)acryloyl-CoA (MTA-CoA).</text>
</comment>
<evidence type="ECO:0000256" key="2">
    <source>
        <dbReference type="ARBA" id="ARBA00009347"/>
    </source>
</evidence>
<evidence type="ECO:0000259" key="14">
    <source>
        <dbReference type="Pfam" id="PF12806"/>
    </source>
</evidence>
<dbReference type="SUPFAM" id="SSF47203">
    <property type="entry name" value="Acyl-CoA dehydrogenase C-terminal domain-like"/>
    <property type="match status" value="1"/>
</dbReference>
<accession>A0A542Y216</accession>
<keyword evidence="16" id="KW-1185">Reference proteome</keyword>
<dbReference type="InterPro" id="IPR009100">
    <property type="entry name" value="AcylCoA_DH/oxidase_NM_dom_sf"/>
</dbReference>
<dbReference type="Pfam" id="PF02770">
    <property type="entry name" value="Acyl-CoA_dh_M"/>
    <property type="match status" value="1"/>
</dbReference>
<dbReference type="Pfam" id="PF02771">
    <property type="entry name" value="Acyl-CoA_dh_N"/>
    <property type="match status" value="1"/>
</dbReference>
<keyword evidence="5 10" id="KW-0560">Oxidoreductase</keyword>
<dbReference type="Pfam" id="PF00441">
    <property type="entry name" value="Acyl-CoA_dh_1"/>
    <property type="match status" value="1"/>
</dbReference>
<dbReference type="AlphaFoldDB" id="A0A542Y216"/>
<dbReference type="Gene3D" id="2.40.110.10">
    <property type="entry name" value="Butyryl-CoA Dehydrogenase, subunit A, domain 2"/>
    <property type="match status" value="1"/>
</dbReference>
<evidence type="ECO:0000259" key="11">
    <source>
        <dbReference type="Pfam" id="PF00441"/>
    </source>
</evidence>
<evidence type="ECO:0000256" key="1">
    <source>
        <dbReference type="ARBA" id="ARBA00001974"/>
    </source>
</evidence>
<evidence type="ECO:0000256" key="5">
    <source>
        <dbReference type="ARBA" id="ARBA00023002"/>
    </source>
</evidence>
<evidence type="ECO:0000256" key="9">
    <source>
        <dbReference type="ARBA" id="ARBA00069043"/>
    </source>
</evidence>
<evidence type="ECO:0000259" key="12">
    <source>
        <dbReference type="Pfam" id="PF02770"/>
    </source>
</evidence>
<feature type="domain" description="Acetyl-CoA dehydrogenase-like C-terminal" evidence="14">
    <location>
        <begin position="470"/>
        <end position="581"/>
    </location>
</feature>
<dbReference type="InterPro" id="IPR052166">
    <property type="entry name" value="Diverse_Acyl-CoA_DH"/>
</dbReference>
<evidence type="ECO:0000313" key="16">
    <source>
        <dbReference type="Proteomes" id="UP000319094"/>
    </source>
</evidence>
<dbReference type="FunFam" id="2.40.110.10:FF:000031">
    <property type="entry name" value="Acyl-CoA dehydrogenase, putative"/>
    <property type="match status" value="1"/>
</dbReference>
<feature type="domain" description="Acyl-CoA dehydrogenase/oxidase N-terminal" evidence="13">
    <location>
        <begin position="58"/>
        <end position="169"/>
    </location>
</feature>
<keyword evidence="4 10" id="KW-0274">FAD</keyword>
<evidence type="ECO:0000256" key="3">
    <source>
        <dbReference type="ARBA" id="ARBA00022630"/>
    </source>
</evidence>
<dbReference type="InterPro" id="IPR037069">
    <property type="entry name" value="AcylCoA_DH/ox_N_sf"/>
</dbReference>
<feature type="domain" description="Acyl-CoA dehydrogenase/oxidase C-terminal" evidence="11">
    <location>
        <begin position="294"/>
        <end position="450"/>
    </location>
</feature>
<evidence type="ECO:0000256" key="7">
    <source>
        <dbReference type="ARBA" id="ARBA00058683"/>
    </source>
</evidence>
<evidence type="ECO:0000256" key="8">
    <source>
        <dbReference type="ARBA" id="ARBA00066694"/>
    </source>
</evidence>